<dbReference type="EMBL" id="BJVR01000007">
    <property type="protein sequence ID" value="GEL50053.1"/>
    <property type="molecule type" value="Genomic_DNA"/>
</dbReference>
<comment type="caution">
    <text evidence="1">The sequence shown here is derived from an EMBL/GenBank/DDBJ whole genome shotgun (WGS) entry which is preliminary data.</text>
</comment>
<protein>
    <submittedName>
        <fullName evidence="1">Uncharacterized protein</fullName>
    </submittedName>
</protein>
<name>A0A511FLD7_9PROT</name>
<proteinExistence type="predicted"/>
<gene>
    <name evidence="1" type="ORF">ATR01nite_11280</name>
</gene>
<organism evidence="1 2">
    <name type="scientific">Acetobacter tropicalis</name>
    <dbReference type="NCBI Taxonomy" id="104102"/>
    <lineage>
        <taxon>Bacteria</taxon>
        <taxon>Pseudomonadati</taxon>
        <taxon>Pseudomonadota</taxon>
        <taxon>Alphaproteobacteria</taxon>
        <taxon>Acetobacterales</taxon>
        <taxon>Acetobacteraceae</taxon>
        <taxon>Acetobacter</taxon>
    </lineage>
</organism>
<sequence length="68" mass="7205">MVSQMNMVFVAYGPSNPATVFVPVPGRQIFQKGKKRGGDGQKMFPGSANGCGVKFVEPAAGEVMRVCL</sequence>
<dbReference type="Proteomes" id="UP000321800">
    <property type="component" value="Unassembled WGS sequence"/>
</dbReference>
<evidence type="ECO:0000313" key="2">
    <source>
        <dbReference type="Proteomes" id="UP000321800"/>
    </source>
</evidence>
<accession>A0A511FLD7</accession>
<reference evidence="1 2" key="1">
    <citation type="submission" date="2019-07" db="EMBL/GenBank/DDBJ databases">
        <title>Whole genome shotgun sequence of Acetobacter tropicalis NBRC 16470.</title>
        <authorList>
            <person name="Hosoyama A."/>
            <person name="Uohara A."/>
            <person name="Ohji S."/>
            <person name="Ichikawa N."/>
        </authorList>
    </citation>
    <scope>NUCLEOTIDE SEQUENCE [LARGE SCALE GENOMIC DNA]</scope>
    <source>
        <strain evidence="1 2">NBRC 16470</strain>
    </source>
</reference>
<dbReference type="AlphaFoldDB" id="A0A511FLD7"/>
<evidence type="ECO:0000313" key="1">
    <source>
        <dbReference type="EMBL" id="GEL50053.1"/>
    </source>
</evidence>